<dbReference type="PANTHER" id="PTHR47331:SF1">
    <property type="entry name" value="GAG-LIKE PROTEIN"/>
    <property type="match status" value="1"/>
</dbReference>
<proteinExistence type="predicted"/>
<dbReference type="OrthoDB" id="6511288at2759"/>
<dbReference type="InterPro" id="IPR040676">
    <property type="entry name" value="DUF5641"/>
</dbReference>
<dbReference type="Proteomes" id="UP000285301">
    <property type="component" value="Unassembled WGS sequence"/>
</dbReference>
<feature type="non-terminal residue" evidence="2">
    <location>
        <position position="818"/>
    </location>
</feature>
<dbReference type="EMBL" id="NCKU01012244">
    <property type="protein sequence ID" value="RWS00143.1"/>
    <property type="molecule type" value="Genomic_DNA"/>
</dbReference>
<sequence>CDDLISKELRSFWELDSIGIVDKQPESADDIEAIKVFKKNIKLVDGRYEASLPWKQNHPYLDSNYEIAKQRFDYLLKEGIIERVQDVDSYSGNLFYLPHHAVVNELKTTTKLRVVFDASSHKRGPNLIPDLVTVFIKFRLKAVAFVADIEKAFLQILLRMKDRDAVRFLWVQNNWKPGDNVQTQILRMTRVLFGAKPSPFLLAATIRFHVEKYKHLYPRTLDDFIGSAETESDADKIRNESITMLKDAKMNLTKWQTNSEHLRQKWNCNLDETSLNLIDFVKTTKGTKRDVLRSAARLFDPLGFLSPFTIQVKILFQNLWEKGRKWDEPLTEDEKFVWNSWVTNLSMLSSIKIPRCIELNGYTSKQVHIFCDASEKAYGAVAYTRIILNNDTVRLSLTISKTRVAPLKRLTLPRLELMGTLIGARLAHHLRNVITDASFYFWTDSMIALSWIRGSAKKWKPFVANRLTEIQELSNPSNWSYCEGVYNPADKLTRGKTVTQLLDEEIWWKGPNWLFLREELWPKPKYDEVCLENEKRSTFVSKISVEKTNMEPLFPVNKYSKLQFHLRVTARILQWFDNFKKGEQMFNSLSVEIIKAAEAYWIKFVQYEAFQEEIESIKSGSGIKIKFKLAQLSPFLDENGLLRVGGRLQFSNLNRDQKHPIILPKEDSFSELIIRSCHERVMHSGLRDTMVQIRERYWIIKGRQKLGTVTKPLTYVYNESHEEEALTPAHFLIGTRILSLPTPDVNKNVTDITRSDICRKWKYRQKLIDNFWKRWSKEYLLELRTAHFNSIPMKSAKFNVNDVVLVKEDNIPRQMWKL</sequence>
<evidence type="ECO:0000313" key="2">
    <source>
        <dbReference type="EMBL" id="RWS00143.1"/>
    </source>
</evidence>
<dbReference type="PANTHER" id="PTHR47331">
    <property type="entry name" value="PHD-TYPE DOMAIN-CONTAINING PROTEIN"/>
    <property type="match status" value="1"/>
</dbReference>
<protein>
    <submittedName>
        <fullName evidence="2">Transposable element Tcb2 transposase-like protein</fullName>
    </submittedName>
</protein>
<evidence type="ECO:0000259" key="1">
    <source>
        <dbReference type="Pfam" id="PF18701"/>
    </source>
</evidence>
<dbReference type="SUPFAM" id="SSF56672">
    <property type="entry name" value="DNA/RNA polymerases"/>
    <property type="match status" value="1"/>
</dbReference>
<dbReference type="InterPro" id="IPR043502">
    <property type="entry name" value="DNA/RNA_pol_sf"/>
</dbReference>
<evidence type="ECO:0000313" key="3">
    <source>
        <dbReference type="Proteomes" id="UP000285301"/>
    </source>
</evidence>
<dbReference type="Pfam" id="PF05380">
    <property type="entry name" value="Peptidase_A17"/>
    <property type="match status" value="1"/>
</dbReference>
<feature type="domain" description="DUF5641" evidence="1">
    <location>
        <begin position="760"/>
        <end position="818"/>
    </location>
</feature>
<dbReference type="Pfam" id="PF18701">
    <property type="entry name" value="DUF5641"/>
    <property type="match status" value="1"/>
</dbReference>
<dbReference type="STRING" id="1965070.A0A443QAT1"/>
<organism evidence="2 3">
    <name type="scientific">Dinothrombium tinctorium</name>
    <dbReference type="NCBI Taxonomy" id="1965070"/>
    <lineage>
        <taxon>Eukaryota</taxon>
        <taxon>Metazoa</taxon>
        <taxon>Ecdysozoa</taxon>
        <taxon>Arthropoda</taxon>
        <taxon>Chelicerata</taxon>
        <taxon>Arachnida</taxon>
        <taxon>Acari</taxon>
        <taxon>Acariformes</taxon>
        <taxon>Trombidiformes</taxon>
        <taxon>Prostigmata</taxon>
        <taxon>Anystina</taxon>
        <taxon>Parasitengona</taxon>
        <taxon>Trombidioidea</taxon>
        <taxon>Trombidiidae</taxon>
        <taxon>Dinothrombium</taxon>
    </lineage>
</organism>
<gene>
    <name evidence="2" type="ORF">B4U79_15900</name>
</gene>
<reference evidence="2 3" key="1">
    <citation type="journal article" date="2018" name="Gigascience">
        <title>Genomes of trombidid mites reveal novel predicted allergens and laterally-transferred genes associated with secondary metabolism.</title>
        <authorList>
            <person name="Dong X."/>
            <person name="Chaisiri K."/>
            <person name="Xia D."/>
            <person name="Armstrong S.D."/>
            <person name="Fang Y."/>
            <person name="Donnelly M.J."/>
            <person name="Kadowaki T."/>
            <person name="McGarry J.W."/>
            <person name="Darby A.C."/>
            <person name="Makepeace B.L."/>
        </authorList>
    </citation>
    <scope>NUCLEOTIDE SEQUENCE [LARGE SCALE GENOMIC DNA]</scope>
    <source>
        <strain evidence="2">UoL-WK</strain>
    </source>
</reference>
<dbReference type="InterPro" id="IPR043128">
    <property type="entry name" value="Rev_trsase/Diguanyl_cyclase"/>
</dbReference>
<comment type="caution">
    <text evidence="2">The sequence shown here is derived from an EMBL/GenBank/DDBJ whole genome shotgun (WGS) entry which is preliminary data.</text>
</comment>
<feature type="non-terminal residue" evidence="2">
    <location>
        <position position="1"/>
    </location>
</feature>
<dbReference type="GO" id="GO:0071897">
    <property type="term" value="P:DNA biosynthetic process"/>
    <property type="evidence" value="ECO:0007669"/>
    <property type="project" value="UniProtKB-ARBA"/>
</dbReference>
<keyword evidence="3" id="KW-1185">Reference proteome</keyword>
<accession>A0A443QAT1</accession>
<dbReference type="Gene3D" id="3.30.70.270">
    <property type="match status" value="1"/>
</dbReference>
<name>A0A443QAT1_9ACAR</name>
<dbReference type="Gene3D" id="3.10.10.10">
    <property type="entry name" value="HIV Type 1 Reverse Transcriptase, subunit A, domain 1"/>
    <property type="match status" value="1"/>
</dbReference>
<dbReference type="InterPro" id="IPR008042">
    <property type="entry name" value="Retrotrans_Pao"/>
</dbReference>
<dbReference type="AlphaFoldDB" id="A0A443QAT1"/>